<reference evidence="5" key="1">
    <citation type="submission" date="2023-04" db="EMBL/GenBank/DDBJ databases">
        <title>Ambrosiozyma monospora NBRC 1965.</title>
        <authorList>
            <person name="Ichikawa N."/>
            <person name="Sato H."/>
            <person name="Tonouchi N."/>
        </authorList>
    </citation>
    <scope>NUCLEOTIDE SEQUENCE</scope>
    <source>
        <strain evidence="5">NBRC 1965</strain>
    </source>
</reference>
<dbReference type="PANTHER" id="PTHR23057:SF0">
    <property type="entry name" value="JUXTAPOSED WITH ANOTHER ZINC FINGER PROTEIN 1"/>
    <property type="match status" value="1"/>
</dbReference>
<protein>
    <submittedName>
        <fullName evidence="5">Unnamed protein product</fullName>
    </submittedName>
</protein>
<keyword evidence="1" id="KW-0479">Metal-binding</keyword>
<evidence type="ECO:0000313" key="6">
    <source>
        <dbReference type="Proteomes" id="UP001165063"/>
    </source>
</evidence>
<evidence type="ECO:0000256" key="4">
    <source>
        <dbReference type="ARBA" id="ARBA00022833"/>
    </source>
</evidence>
<dbReference type="InterPro" id="IPR051580">
    <property type="entry name" value="ZnF-Chromatin_assoc"/>
</dbReference>
<organism evidence="5 6">
    <name type="scientific">Ambrosiozyma monospora</name>
    <name type="common">Yeast</name>
    <name type="synonym">Endomycopsis monosporus</name>
    <dbReference type="NCBI Taxonomy" id="43982"/>
    <lineage>
        <taxon>Eukaryota</taxon>
        <taxon>Fungi</taxon>
        <taxon>Dikarya</taxon>
        <taxon>Ascomycota</taxon>
        <taxon>Saccharomycotina</taxon>
        <taxon>Pichiomycetes</taxon>
        <taxon>Pichiales</taxon>
        <taxon>Pichiaceae</taxon>
        <taxon>Ambrosiozyma</taxon>
    </lineage>
</organism>
<name>A0A9W7DKH0_AMBMO</name>
<comment type="caution">
    <text evidence="5">The sequence shown here is derived from an EMBL/GenBank/DDBJ whole genome shotgun (WGS) entry which is preliminary data.</text>
</comment>
<dbReference type="EMBL" id="BSXU01006921">
    <property type="protein sequence ID" value="GMG56114.1"/>
    <property type="molecule type" value="Genomic_DNA"/>
</dbReference>
<keyword evidence="4" id="KW-0862">Zinc</keyword>
<keyword evidence="3" id="KW-0863">Zinc-finger</keyword>
<evidence type="ECO:0000313" key="5">
    <source>
        <dbReference type="EMBL" id="GMG56114.1"/>
    </source>
</evidence>
<sequence length="276" mass="30823">MDPQKQQMFEQHSSAMTIPNSNNADPSQPINISFNNRNGSVYQNPRVRRESIAHTQGMGGVSWGSVTIGSWLRDEVMLHNQQQTQQLQPPTQQKSQANIFLNNSDALSPFFGAANTNQFVRGDSLAMSPSFNTSSYLADLEANYCKDYSCCGQLLPTLHDLLRHYEEMHIQTDVPVEAPRLIRPVNNGGMDIVSTNEVFLSPHGEADQANGNGYMNQQIPNQQGNLNNFNFEQAMAAANGNGQYDESNQFQSGNGQLKQQQFQQIPNAYSFSIIKW</sequence>
<keyword evidence="2" id="KW-0677">Repeat</keyword>
<dbReference type="PANTHER" id="PTHR23057">
    <property type="entry name" value="JUXTAPOSED WITH ANOTHER ZINC FINGER PROTEIN 1"/>
    <property type="match status" value="1"/>
</dbReference>
<dbReference type="Proteomes" id="UP001165063">
    <property type="component" value="Unassembled WGS sequence"/>
</dbReference>
<gene>
    <name evidence="5" type="ORF">Amon01_000818300</name>
</gene>
<dbReference type="OrthoDB" id="3269380at2759"/>
<evidence type="ECO:0000256" key="3">
    <source>
        <dbReference type="ARBA" id="ARBA00022771"/>
    </source>
</evidence>
<dbReference type="GO" id="GO:0005634">
    <property type="term" value="C:nucleus"/>
    <property type="evidence" value="ECO:0007669"/>
    <property type="project" value="TreeGrafter"/>
</dbReference>
<dbReference type="GO" id="GO:0008270">
    <property type="term" value="F:zinc ion binding"/>
    <property type="evidence" value="ECO:0007669"/>
    <property type="project" value="UniProtKB-KW"/>
</dbReference>
<dbReference type="AlphaFoldDB" id="A0A9W7DKH0"/>
<accession>A0A9W7DKH0</accession>
<proteinExistence type="predicted"/>
<evidence type="ECO:0000256" key="2">
    <source>
        <dbReference type="ARBA" id="ARBA00022737"/>
    </source>
</evidence>
<keyword evidence="6" id="KW-1185">Reference proteome</keyword>
<evidence type="ECO:0000256" key="1">
    <source>
        <dbReference type="ARBA" id="ARBA00022723"/>
    </source>
</evidence>